<dbReference type="PROSITE" id="PS00455">
    <property type="entry name" value="AMP_BINDING"/>
    <property type="match status" value="1"/>
</dbReference>
<evidence type="ECO:0000256" key="4">
    <source>
        <dbReference type="ARBA" id="ARBA00016743"/>
    </source>
</evidence>
<dbReference type="PROSITE" id="PS00012">
    <property type="entry name" value="PHOSPHOPANTETHEINE"/>
    <property type="match status" value="1"/>
</dbReference>
<dbReference type="SUPFAM" id="SSF52777">
    <property type="entry name" value="CoA-dependent acyltransferases"/>
    <property type="match status" value="2"/>
</dbReference>
<dbReference type="InterPro" id="IPR029063">
    <property type="entry name" value="SAM-dependent_MTases_sf"/>
</dbReference>
<dbReference type="Pfam" id="PF08242">
    <property type="entry name" value="Methyltransf_12"/>
    <property type="match status" value="1"/>
</dbReference>
<evidence type="ECO:0000256" key="9">
    <source>
        <dbReference type="ARBA" id="ARBA00033440"/>
    </source>
</evidence>
<dbReference type="SUPFAM" id="SSF47336">
    <property type="entry name" value="ACP-like"/>
    <property type="match status" value="1"/>
</dbReference>
<dbReference type="InterPro" id="IPR036736">
    <property type="entry name" value="ACP-like_sf"/>
</dbReference>
<dbReference type="InterPro" id="IPR020845">
    <property type="entry name" value="AMP-binding_CS"/>
</dbReference>
<evidence type="ECO:0000313" key="11">
    <source>
        <dbReference type="EMBL" id="MDT0331191.1"/>
    </source>
</evidence>
<dbReference type="InterPro" id="IPR023213">
    <property type="entry name" value="CAT-like_dom_sf"/>
</dbReference>
<evidence type="ECO:0000256" key="3">
    <source>
        <dbReference type="ARBA" id="ARBA00007380"/>
    </source>
</evidence>
<evidence type="ECO:0000313" key="12">
    <source>
        <dbReference type="Proteomes" id="UP001183390"/>
    </source>
</evidence>
<comment type="cofactor">
    <cofactor evidence="1">
        <name>pantetheine 4'-phosphate</name>
        <dbReference type="ChEBI" id="CHEBI:47942"/>
    </cofactor>
</comment>
<dbReference type="Pfam" id="PF00975">
    <property type="entry name" value="Thioesterase"/>
    <property type="match status" value="1"/>
</dbReference>
<dbReference type="InterPro" id="IPR057737">
    <property type="entry name" value="Condensation_MtbB-like"/>
</dbReference>
<dbReference type="PANTHER" id="PTHR45527">
    <property type="entry name" value="NONRIBOSOMAL PEPTIDE SYNTHETASE"/>
    <property type="match status" value="1"/>
</dbReference>
<keyword evidence="5" id="KW-0596">Phosphopantetheine</keyword>
<keyword evidence="8" id="KW-0677">Repeat</keyword>
<dbReference type="Gene3D" id="3.30.300.30">
    <property type="match status" value="1"/>
</dbReference>
<dbReference type="Pfam" id="PF00550">
    <property type="entry name" value="PP-binding"/>
    <property type="match status" value="1"/>
</dbReference>
<evidence type="ECO:0000256" key="1">
    <source>
        <dbReference type="ARBA" id="ARBA00001957"/>
    </source>
</evidence>
<dbReference type="SUPFAM" id="SSF53474">
    <property type="entry name" value="alpha/beta-Hydrolases"/>
    <property type="match status" value="1"/>
</dbReference>
<dbReference type="Gene3D" id="3.40.50.150">
    <property type="entry name" value="Vaccinia Virus protein VP39"/>
    <property type="match status" value="1"/>
</dbReference>
<dbReference type="CDD" id="cd02440">
    <property type="entry name" value="AdoMet_MTases"/>
    <property type="match status" value="1"/>
</dbReference>
<dbReference type="SMART" id="SM00823">
    <property type="entry name" value="PKS_PP"/>
    <property type="match status" value="1"/>
</dbReference>
<dbReference type="PANTHER" id="PTHR45527:SF10">
    <property type="entry name" value="PYOCHELIN SYNTHASE PCHF"/>
    <property type="match status" value="1"/>
</dbReference>
<dbReference type="Proteomes" id="UP001183390">
    <property type="component" value="Unassembled WGS sequence"/>
</dbReference>
<dbReference type="PROSITE" id="PS50075">
    <property type="entry name" value="CARRIER"/>
    <property type="match status" value="1"/>
</dbReference>
<dbReference type="RefSeq" id="WP_311513744.1">
    <property type="nucleotide sequence ID" value="NZ_JAVREP010000020.1"/>
</dbReference>
<dbReference type="Gene3D" id="3.40.50.1820">
    <property type="entry name" value="alpha/beta hydrolase"/>
    <property type="match status" value="1"/>
</dbReference>
<dbReference type="Gene3D" id="1.10.10.1830">
    <property type="entry name" value="Non-ribosomal peptide synthase, adenylation domain"/>
    <property type="match status" value="1"/>
</dbReference>
<dbReference type="InterPro" id="IPR044894">
    <property type="entry name" value="TubC_N_sf"/>
</dbReference>
<keyword evidence="12" id="KW-1185">Reference proteome</keyword>
<dbReference type="Gene3D" id="3.40.50.980">
    <property type="match status" value="2"/>
</dbReference>
<dbReference type="Gene3D" id="1.10.1200.10">
    <property type="entry name" value="ACP-like"/>
    <property type="match status" value="1"/>
</dbReference>
<dbReference type="InterPro" id="IPR010071">
    <property type="entry name" value="AA_adenyl_dom"/>
</dbReference>
<feature type="domain" description="Carrier" evidence="10">
    <location>
        <begin position="1426"/>
        <end position="1508"/>
    </location>
</feature>
<evidence type="ECO:0000256" key="6">
    <source>
        <dbReference type="ARBA" id="ARBA00022553"/>
    </source>
</evidence>
<dbReference type="InterPro" id="IPR006162">
    <property type="entry name" value="Ppantetheine_attach_site"/>
</dbReference>
<dbReference type="NCBIfam" id="TIGR01733">
    <property type="entry name" value="AA-adenyl-dom"/>
    <property type="match status" value="1"/>
</dbReference>
<comment type="pathway">
    <text evidence="2">Siderophore biosynthesis; mycobactin biosynthesis.</text>
</comment>
<dbReference type="EMBL" id="JAVREP010000020">
    <property type="protein sequence ID" value="MDT0331191.1"/>
    <property type="molecule type" value="Genomic_DNA"/>
</dbReference>
<accession>A0ABU2MH62</accession>
<organism evidence="11 12">
    <name type="scientific">Nocardiopsis lambiniae</name>
    <dbReference type="NCBI Taxonomy" id="3075539"/>
    <lineage>
        <taxon>Bacteria</taxon>
        <taxon>Bacillati</taxon>
        <taxon>Actinomycetota</taxon>
        <taxon>Actinomycetes</taxon>
        <taxon>Streptosporangiales</taxon>
        <taxon>Nocardiopsidaceae</taxon>
        <taxon>Nocardiopsis</taxon>
    </lineage>
</organism>
<dbReference type="SUPFAM" id="SSF56801">
    <property type="entry name" value="Acetyl-CoA synthetase-like"/>
    <property type="match status" value="1"/>
</dbReference>
<dbReference type="InterPro" id="IPR001031">
    <property type="entry name" value="Thioesterase"/>
</dbReference>
<keyword evidence="7" id="KW-0436">Ligase</keyword>
<comment type="similarity">
    <text evidence="3">Belongs to the ATP-dependent AMP-binding enzyme family. MbtB subfamily.</text>
</comment>
<keyword evidence="6" id="KW-0597">Phosphoprotein</keyword>
<dbReference type="Gene3D" id="3.30.559.10">
    <property type="entry name" value="Chloramphenicol acetyltransferase-like domain"/>
    <property type="match status" value="1"/>
</dbReference>
<dbReference type="Pfam" id="PF00668">
    <property type="entry name" value="Condensation"/>
    <property type="match status" value="1"/>
</dbReference>
<gene>
    <name evidence="11" type="ORF">RM479_22485</name>
</gene>
<dbReference type="Pfam" id="PF00501">
    <property type="entry name" value="AMP-binding"/>
    <property type="match status" value="1"/>
</dbReference>
<evidence type="ECO:0000259" key="10">
    <source>
        <dbReference type="PROSITE" id="PS50075"/>
    </source>
</evidence>
<dbReference type="InterPro" id="IPR000873">
    <property type="entry name" value="AMP-dep_synth/lig_dom"/>
</dbReference>
<dbReference type="CDD" id="cd19535">
    <property type="entry name" value="Cyc_NRPS"/>
    <property type="match status" value="1"/>
</dbReference>
<dbReference type="Gene3D" id="2.30.38.10">
    <property type="entry name" value="Luciferase, Domain 3"/>
    <property type="match status" value="1"/>
</dbReference>
<evidence type="ECO:0000256" key="5">
    <source>
        <dbReference type="ARBA" id="ARBA00022450"/>
    </source>
</evidence>
<reference evidence="12" key="1">
    <citation type="submission" date="2023-07" db="EMBL/GenBank/DDBJ databases">
        <title>30 novel species of actinomycetes from the DSMZ collection.</title>
        <authorList>
            <person name="Nouioui I."/>
        </authorList>
    </citation>
    <scope>NUCLEOTIDE SEQUENCE [LARGE SCALE GENOMIC DNA]</scope>
    <source>
        <strain evidence="12">DSM 44743</strain>
    </source>
</reference>
<dbReference type="InterPro" id="IPR041464">
    <property type="entry name" value="TubC_N"/>
</dbReference>
<evidence type="ECO:0000256" key="8">
    <source>
        <dbReference type="ARBA" id="ARBA00022737"/>
    </source>
</evidence>
<dbReference type="InterPro" id="IPR029058">
    <property type="entry name" value="AB_hydrolase_fold"/>
</dbReference>
<protein>
    <recommendedName>
        <fullName evidence="4">Phenyloxazoline synthase MbtB</fullName>
    </recommendedName>
    <alternativeName>
        <fullName evidence="9">Mycobactin synthetase protein B</fullName>
    </alternativeName>
</protein>
<dbReference type="InterPro" id="IPR045851">
    <property type="entry name" value="AMP-bd_C_sf"/>
</dbReference>
<dbReference type="InterPro" id="IPR013217">
    <property type="entry name" value="Methyltransf_12"/>
</dbReference>
<dbReference type="InterPro" id="IPR009081">
    <property type="entry name" value="PP-bd_ACP"/>
</dbReference>
<sequence length="1830" mass="197713">MQSTPATPDDLTSLLDALRADGVHLWAEDGRIHFRAPSGTLTDAQRATLRDHRDRVLALLERESDAPALVPDPAARHEPFPLTDVQGAYLVGRGSAYDHGGVACHAYAEMEFDDLDPARLRTAWNALVDRHDMLRAVVSPEGHQVVLPKAPGESLTVTEVGDADPRPHAERARERLRDLVPDPSAWPLVRLHLTRGADLAVLHLSVDLLVADYTSVRLLLEELRHLYEDPDHVLPALEVTFRDYVLAHRALRDGSRRHRDRAYWTERLDELPPAPELPLAEHAADASARFTRLSAGLDAAEWTALCDRAAARGLTPSTVALAAYAEVIALWSRRPDFTLNLPVSQRLPLHPEVGGVVGDFTALTLLAVHADDGTTFAERAATRQARLIEDMDHCLYSGNEVLAELSRRRDETAVLMPVVFTGALGADDAPSPEAWVAREVHGLSQTPQVWVDCQVSLNGDAPALRWDVREGVLPEGVAADAFRAYHDLLRRLAASDAAWDAADPVPLPAEQLFVRARVNSTEGPLPDALLHENALARALESPAAPAVLTGDGALTRGELWGRVTGVADRLRAAGAVPGDHVAIVMDKGVEQVVAAHAALLVGAVYVPVDTTQPAARRRSILGDAGVRHVLTQSWLAEIGDWDEDTAVIEVDTAPAGTVPADLPPRPVSPDDPAYVIYTSGSTGTPKGVVITHRAALNTIDDVDLRFSVGEADRILGLAALGFDLSVYDLFGPLGRGGALVLPDAARRGDPSHWAELIHEHGVTLWNSVPAQMGMLADYLATAPGMAPSTLRVALLSGDWIPLTLPERVRAHTPTLALYGFGGATEGSIWSIHHRIDEVDPTWPSIPYGRPLTNQTFHVLDGGMRDRPDWVAGELYIGGAGVASGYLGDEARTAERFVTRPGTGERLYRTGDLGRYRPGGDIEFLGREDDQVKIRGHRVEPAEIEAAVLAHPAVAAAAILAPGGRQDRRLVGFVETAVHRLGRHATVEEPVTDAARTAVDEAVAGLDRDDLDAFLRSMRSTALDAITLTLTGAGLFRGASHTEAEVIAALAADRRHHRLVRRWITALTDAGRLARDGETLHGLTEVTPDGYRRAWDELAGLEARVDYGTEVLDYMRTCAERLPELLRGDLDVRSLLFPGAALDTAGAAYRDNLAIRHLNASAAASLAEIARRRGGGEPLRVLEIGAGVGGTTEAAVHALAGHRVDYRFTDLSPFFLTEARERFADFPWVSFGLYDLDRDPRDQGQAPNSFDVIVAANVLHNAIDVDAALARLRELLVPGGHLLFIETTIEHDPALLVSMEFMEGLDGGHRDDRTEADQTFLTREQWDAALARAGAVPALVLPEADDPLSRTGQTLYLTRLKTDRVPVGAEELIRHTAARLPEYMVPAQWRILDALPLTGNGKVDRAALARDLPGEEDAPAVESLSAAPADDLERALADLWAELLERARVGRDDDFFDMGGDSLLVARMVGRLGEVLPGTGDDIEWEVVLRHMLRTPTIAGLASYLRDLSGQVGAARDGVKDPYVPLNGPGAGTVTALVHAGTGTLIPYRALITEIRRRSAGRGTLVGLELPDVAAFLEADPATVIKRWAADYATALLDRGGDRFHVVGYCLGGLIATEVARSLTEAGAEVASLTAISTHRPPFRLDDELISEYAFAVMMGIDPVSVGFPADENRVSAASDLLLDATPGLLPDGAIGRLEGEYADVAACFRALAEVPREARVARMCAAVPPSAGTYEPEALDEMFRIFRQSVFSISRYEPEPYAGDITFLRHGGAYPFPGNKESVTSYWERLVLGDLRIVDVPGDHFSMLSVPYAPGLLKHLDEITGGDVIR</sequence>
<evidence type="ECO:0000256" key="2">
    <source>
        <dbReference type="ARBA" id="ARBA00005102"/>
    </source>
</evidence>
<dbReference type="InterPro" id="IPR020806">
    <property type="entry name" value="PKS_PP-bd"/>
</dbReference>
<name>A0ABU2MH62_9ACTN</name>
<comment type="caution">
    <text evidence="11">The sequence shown here is derived from an EMBL/GenBank/DDBJ whole genome shotgun (WGS) entry which is preliminary data.</text>
</comment>
<evidence type="ECO:0000256" key="7">
    <source>
        <dbReference type="ARBA" id="ARBA00022598"/>
    </source>
</evidence>
<dbReference type="InterPro" id="IPR001242">
    <property type="entry name" value="Condensation_dom"/>
</dbReference>
<proteinExistence type="inferred from homology"/>
<dbReference type="Pfam" id="PF18563">
    <property type="entry name" value="TubC_N"/>
    <property type="match status" value="1"/>
</dbReference>
<dbReference type="Gene3D" id="3.30.559.30">
    <property type="entry name" value="Nonribosomal peptide synthetase, condensation domain"/>
    <property type="match status" value="1"/>
</dbReference>
<dbReference type="SUPFAM" id="SSF53335">
    <property type="entry name" value="S-adenosyl-L-methionine-dependent methyltransferases"/>
    <property type="match status" value="1"/>
</dbReference>